<evidence type="ECO:0000313" key="2">
    <source>
        <dbReference type="Proteomes" id="UP000076609"/>
    </source>
</evidence>
<reference evidence="2" key="1">
    <citation type="submission" date="2016-01" db="EMBL/GenBank/DDBJ databases">
        <title>Draft genome of Chromobacterium sp. F49.</title>
        <authorList>
            <person name="Hong K.W."/>
        </authorList>
    </citation>
    <scope>NUCLEOTIDE SEQUENCE [LARGE SCALE GENOMIC DNA]</scope>
    <source>
        <strain evidence="2">CN3</strain>
    </source>
</reference>
<comment type="caution">
    <text evidence="1">The sequence shown here is derived from an EMBL/GenBank/DDBJ whole genome shotgun (WGS) entry which is preliminary data.</text>
</comment>
<sequence length="99" mass="11015">MSIDQVGTYLRDSYDFNGNQPLGSWGPGGLLRVALLAPAIEVEVRKQPSSFRQGFACFPVSNDPFRQYRGVTDMGGDFMIYSDIRGQRLAQPVTVMVPR</sequence>
<accession>A0ABR5Y7G7</accession>
<evidence type="ECO:0000313" key="1">
    <source>
        <dbReference type="EMBL" id="KZE08508.1"/>
    </source>
</evidence>
<proteinExistence type="predicted"/>
<organism evidence="1 2">
    <name type="scientific">Sphingomonas hankookensis</name>
    <dbReference type="NCBI Taxonomy" id="563996"/>
    <lineage>
        <taxon>Bacteria</taxon>
        <taxon>Pseudomonadati</taxon>
        <taxon>Pseudomonadota</taxon>
        <taxon>Alphaproteobacteria</taxon>
        <taxon>Sphingomonadales</taxon>
        <taxon>Sphingomonadaceae</taxon>
        <taxon>Sphingomonas</taxon>
    </lineage>
</organism>
<dbReference type="Pfam" id="PF19940">
    <property type="entry name" value="DUF6402"/>
    <property type="match status" value="1"/>
</dbReference>
<keyword evidence="2" id="KW-1185">Reference proteome</keyword>
<dbReference type="InterPro" id="IPR045646">
    <property type="entry name" value="DUF6402"/>
</dbReference>
<dbReference type="Proteomes" id="UP000076609">
    <property type="component" value="Unassembled WGS sequence"/>
</dbReference>
<name>A0ABR5Y7G7_9SPHN</name>
<gene>
    <name evidence="1" type="ORF">AVT10_08065</name>
</gene>
<protein>
    <submittedName>
        <fullName evidence="1">Uncharacterized protein</fullName>
    </submittedName>
</protein>
<dbReference type="EMBL" id="LQQO01000063">
    <property type="protein sequence ID" value="KZE08508.1"/>
    <property type="molecule type" value="Genomic_DNA"/>
</dbReference>
<dbReference type="RefSeq" id="WP_066694206.1">
    <property type="nucleotide sequence ID" value="NZ_CP117025.1"/>
</dbReference>